<feature type="disulfide bond" evidence="3">
    <location>
        <begin position="169"/>
        <end position="185"/>
    </location>
</feature>
<dbReference type="PROSITE" id="PS51367">
    <property type="entry name" value="THAUMATIN_2"/>
    <property type="match status" value="1"/>
</dbReference>
<accession>A0AA41SJ49</accession>
<evidence type="ECO:0008006" key="8">
    <source>
        <dbReference type="Google" id="ProtNLM"/>
    </source>
</evidence>
<evidence type="ECO:0000256" key="3">
    <source>
        <dbReference type="PIRSR" id="PIRSR002703-1"/>
    </source>
</evidence>
<dbReference type="Pfam" id="PF00314">
    <property type="entry name" value="Thaumatin"/>
    <property type="match status" value="1"/>
</dbReference>
<evidence type="ECO:0000313" key="7">
    <source>
        <dbReference type="Proteomes" id="UP001177140"/>
    </source>
</evidence>
<evidence type="ECO:0000256" key="4">
    <source>
        <dbReference type="SAM" id="MobiDB-lite"/>
    </source>
</evidence>
<keyword evidence="2 3" id="KW-1015">Disulfide bond</keyword>
<feature type="disulfide bond" evidence="3">
    <location>
        <begin position="33"/>
        <end position="249"/>
    </location>
</feature>
<feature type="signal peptide" evidence="5">
    <location>
        <begin position="1"/>
        <end position="21"/>
    </location>
</feature>
<comment type="caution">
    <text evidence="6">The sequence shown here is derived from an EMBL/GenBank/DDBJ whole genome shotgun (WGS) entry which is preliminary data.</text>
</comment>
<dbReference type="PRINTS" id="PR00347">
    <property type="entry name" value="THAUMATIN"/>
</dbReference>
<evidence type="ECO:0000313" key="6">
    <source>
        <dbReference type="EMBL" id="MCL7035875.1"/>
    </source>
</evidence>
<evidence type="ECO:0000256" key="2">
    <source>
        <dbReference type="ARBA" id="ARBA00023157"/>
    </source>
</evidence>
<keyword evidence="7" id="KW-1185">Reference proteome</keyword>
<dbReference type="SMART" id="SM00205">
    <property type="entry name" value="THN"/>
    <property type="match status" value="1"/>
</dbReference>
<dbReference type="PIRSF" id="PIRSF002703">
    <property type="entry name" value="Thaumatin"/>
    <property type="match status" value="1"/>
</dbReference>
<dbReference type="AlphaFoldDB" id="A0AA41SJ49"/>
<feature type="disulfide bond" evidence="3">
    <location>
        <begin position="156"/>
        <end position="239"/>
    </location>
</feature>
<dbReference type="CDD" id="cd09218">
    <property type="entry name" value="TLP-PA"/>
    <property type="match status" value="1"/>
</dbReference>
<dbReference type="InterPro" id="IPR001938">
    <property type="entry name" value="Thaumatin"/>
</dbReference>
<evidence type="ECO:0000256" key="5">
    <source>
        <dbReference type="SAM" id="SignalP"/>
    </source>
</evidence>
<evidence type="ECO:0000256" key="1">
    <source>
        <dbReference type="ARBA" id="ARBA00010607"/>
    </source>
</evidence>
<proteinExistence type="inferred from homology"/>
<dbReference type="InterPro" id="IPR037176">
    <property type="entry name" value="Osmotin/thaumatin-like_sf"/>
</dbReference>
<dbReference type="InterPro" id="IPR017949">
    <property type="entry name" value="Thaumatin_CS"/>
</dbReference>
<feature type="chain" id="PRO_5041261627" description="Thaumatin-like protein" evidence="5">
    <location>
        <begin position="22"/>
        <end position="296"/>
    </location>
</feature>
<sequence>MARGNLLVALISFLLILNVLGVLSATFTVINKCNHTVWPAISSSNSTTGVSPLNTTGFSLQIDESKNVTVPSSWSGRLWGRTNCGKNSTGGFSCVTGDCGSGRLECSGALARSGQPPVTLAEFALEAAGTGLDFYDVSFVDGFNLPMLVVPETGNCTTTGCAMNLNGGCPNELKELSQDGITVGCRSACEALREPQYCCTGAYNTPNTCKPTPYSKFFKNACPLAFSYALDDDRPVFTCAPTNYVITFCPPLPTINTPTKNPEAAAPAGGGESLDPVSKGKKNRLKIRRAFSFFFF</sequence>
<reference evidence="6" key="1">
    <citation type="submission" date="2022-03" db="EMBL/GenBank/DDBJ databases">
        <title>A functionally conserved STORR gene fusion in Papaver species that diverged 16.8 million years ago.</title>
        <authorList>
            <person name="Catania T."/>
        </authorList>
    </citation>
    <scope>NUCLEOTIDE SEQUENCE</scope>
    <source>
        <strain evidence="6">S-191538</strain>
    </source>
</reference>
<organism evidence="6 7">
    <name type="scientific">Papaver nudicaule</name>
    <name type="common">Iceland poppy</name>
    <dbReference type="NCBI Taxonomy" id="74823"/>
    <lineage>
        <taxon>Eukaryota</taxon>
        <taxon>Viridiplantae</taxon>
        <taxon>Streptophyta</taxon>
        <taxon>Embryophyta</taxon>
        <taxon>Tracheophyta</taxon>
        <taxon>Spermatophyta</taxon>
        <taxon>Magnoliopsida</taxon>
        <taxon>Ranunculales</taxon>
        <taxon>Papaveraceae</taxon>
        <taxon>Papaveroideae</taxon>
        <taxon>Papaver</taxon>
    </lineage>
</organism>
<comment type="similarity">
    <text evidence="1">Belongs to the thaumatin family.</text>
</comment>
<dbReference type="PROSITE" id="PS00316">
    <property type="entry name" value="THAUMATIN_1"/>
    <property type="match status" value="1"/>
</dbReference>
<protein>
    <recommendedName>
        <fullName evidence="8">Thaumatin-like protein</fullName>
    </recommendedName>
</protein>
<dbReference type="EMBL" id="JAJJMA010161972">
    <property type="protein sequence ID" value="MCL7035875.1"/>
    <property type="molecule type" value="Genomic_DNA"/>
</dbReference>
<dbReference type="Gene3D" id="2.60.110.10">
    <property type="entry name" value="Thaumatin"/>
    <property type="match status" value="1"/>
</dbReference>
<keyword evidence="5" id="KW-0732">Signal</keyword>
<name>A0AA41SJ49_PAPNU</name>
<dbReference type="FunFam" id="2.60.110.10:FF:000002">
    <property type="entry name" value="Thaumatin-like protein 1a"/>
    <property type="match status" value="1"/>
</dbReference>
<dbReference type="SUPFAM" id="SSF49870">
    <property type="entry name" value="Osmotin, thaumatin-like protein"/>
    <property type="match status" value="1"/>
</dbReference>
<feature type="disulfide bond" evidence="3">
    <location>
        <begin position="161"/>
        <end position="222"/>
    </location>
</feature>
<feature type="disulfide bond" evidence="3">
    <location>
        <begin position="99"/>
        <end position="106"/>
    </location>
</feature>
<feature type="disulfide bond" evidence="3">
    <location>
        <begin position="199"/>
        <end position="209"/>
    </location>
</feature>
<dbReference type="Proteomes" id="UP001177140">
    <property type="component" value="Unassembled WGS sequence"/>
</dbReference>
<gene>
    <name evidence="6" type="ORF">MKW94_020883</name>
</gene>
<feature type="region of interest" description="Disordered" evidence="4">
    <location>
        <begin position="259"/>
        <end position="279"/>
    </location>
</feature>
<dbReference type="PANTHER" id="PTHR31048">
    <property type="entry name" value="OS03G0233200 PROTEIN"/>
    <property type="match status" value="1"/>
</dbReference>
<feature type="disulfide bond" evidence="3">
    <location>
        <begin position="189"/>
        <end position="198"/>
    </location>
</feature>
<feature type="disulfide bond" evidence="3">
    <location>
        <begin position="84"/>
        <end position="94"/>
    </location>
</feature>